<comment type="subunit">
    <text evidence="10">The Tol-Pal system is composed of five core proteins: the inner membrane proteins TolA, TolQ and TolR, the periplasmic protein TolB and the outer membrane protein Pal. They form a network linking the inner and outer membranes and the peptidoglycan layer.</text>
</comment>
<evidence type="ECO:0000256" key="4">
    <source>
        <dbReference type="ARBA" id="ARBA00022519"/>
    </source>
</evidence>
<evidence type="ECO:0000259" key="11">
    <source>
        <dbReference type="Pfam" id="PF01618"/>
    </source>
</evidence>
<dbReference type="OrthoDB" id="9805133at2"/>
<feature type="transmembrane region" description="Helical" evidence="10">
    <location>
        <begin position="135"/>
        <end position="162"/>
    </location>
</feature>
<evidence type="ECO:0000256" key="2">
    <source>
        <dbReference type="ARBA" id="ARBA00010442"/>
    </source>
</evidence>
<keyword evidence="8 10" id="KW-0472">Membrane</keyword>
<dbReference type="RefSeq" id="WP_107974235.1">
    <property type="nucleotide sequence ID" value="NZ_BMEZ01000001.1"/>
</dbReference>
<comment type="similarity">
    <text evidence="2 10">Belongs to the ExbB/TolQ family.</text>
</comment>
<dbReference type="InterPro" id="IPR002898">
    <property type="entry name" value="MotA_ExbB_proton_chnl"/>
</dbReference>
<evidence type="ECO:0000256" key="1">
    <source>
        <dbReference type="ARBA" id="ARBA00004651"/>
    </source>
</evidence>
<dbReference type="InterPro" id="IPR014163">
    <property type="entry name" value="Tol-Pal_TolQ"/>
</dbReference>
<dbReference type="NCBIfam" id="TIGR02796">
    <property type="entry name" value="tolQ"/>
    <property type="match status" value="1"/>
</dbReference>
<dbReference type="Pfam" id="PF01618">
    <property type="entry name" value="MotA_ExbB"/>
    <property type="match status" value="1"/>
</dbReference>
<evidence type="ECO:0000256" key="10">
    <source>
        <dbReference type="HAMAP-Rule" id="MF_02202"/>
    </source>
</evidence>
<dbReference type="GO" id="GO:0005886">
    <property type="term" value="C:plasma membrane"/>
    <property type="evidence" value="ECO:0007669"/>
    <property type="project" value="UniProtKB-SubCell"/>
</dbReference>
<dbReference type="AlphaFoldDB" id="A0A2T6B9U7"/>
<evidence type="ECO:0000256" key="5">
    <source>
        <dbReference type="ARBA" id="ARBA00022618"/>
    </source>
</evidence>
<organism evidence="12 13">
    <name type="scientific">Allosediminivita pacifica</name>
    <dbReference type="NCBI Taxonomy" id="1267769"/>
    <lineage>
        <taxon>Bacteria</taxon>
        <taxon>Pseudomonadati</taxon>
        <taxon>Pseudomonadota</taxon>
        <taxon>Alphaproteobacteria</taxon>
        <taxon>Rhodobacterales</taxon>
        <taxon>Paracoccaceae</taxon>
        <taxon>Allosediminivita</taxon>
    </lineage>
</organism>
<evidence type="ECO:0000256" key="7">
    <source>
        <dbReference type="ARBA" id="ARBA00022989"/>
    </source>
</evidence>
<keyword evidence="6 10" id="KW-0812">Transmembrane</keyword>
<comment type="caution">
    <text evidence="12">The sequence shown here is derived from an EMBL/GenBank/DDBJ whole genome shotgun (WGS) entry which is preliminary data.</text>
</comment>
<accession>A0A2T6B9U7</accession>
<keyword evidence="5 10" id="KW-0132">Cell division</keyword>
<dbReference type="InterPro" id="IPR050790">
    <property type="entry name" value="ExbB/TolQ_transport"/>
</dbReference>
<dbReference type="PANTHER" id="PTHR30625">
    <property type="entry name" value="PROTEIN TOLQ"/>
    <property type="match status" value="1"/>
</dbReference>
<keyword evidence="4 10" id="KW-0997">Cell inner membrane</keyword>
<dbReference type="GO" id="GO:0051301">
    <property type="term" value="P:cell division"/>
    <property type="evidence" value="ECO:0007669"/>
    <property type="project" value="UniProtKB-UniRule"/>
</dbReference>
<keyword evidence="13" id="KW-1185">Reference proteome</keyword>
<evidence type="ECO:0000313" key="12">
    <source>
        <dbReference type="EMBL" id="PTX52850.1"/>
    </source>
</evidence>
<protein>
    <recommendedName>
        <fullName evidence="10">Tol-Pal system protein TolQ</fullName>
    </recommendedName>
</protein>
<dbReference type="GO" id="GO:0017038">
    <property type="term" value="P:protein import"/>
    <property type="evidence" value="ECO:0007669"/>
    <property type="project" value="TreeGrafter"/>
</dbReference>
<evidence type="ECO:0000256" key="8">
    <source>
        <dbReference type="ARBA" id="ARBA00023136"/>
    </source>
</evidence>
<comment type="function">
    <text evidence="10">Part of the Tol-Pal system, which plays a role in outer membrane invagination during cell division and is important for maintaining outer membrane integrity.</text>
</comment>
<evidence type="ECO:0000256" key="3">
    <source>
        <dbReference type="ARBA" id="ARBA00022475"/>
    </source>
</evidence>
<dbReference type="HAMAP" id="MF_02202">
    <property type="entry name" value="TolQ"/>
    <property type="match status" value="1"/>
</dbReference>
<evidence type="ECO:0000313" key="13">
    <source>
        <dbReference type="Proteomes" id="UP000244069"/>
    </source>
</evidence>
<keyword evidence="7 10" id="KW-1133">Transmembrane helix</keyword>
<dbReference type="EMBL" id="QBKN01000001">
    <property type="protein sequence ID" value="PTX52850.1"/>
    <property type="molecule type" value="Genomic_DNA"/>
</dbReference>
<sequence length="231" mass="24891">MEAETLALASGVDFSMWGLFARATLMVKLVMLVLVLASIWSWGIIIDKAITFRRARREARDFDEAFWSGEPLDELFAQLGPEPDGRMQRVFAAGMVEWQRSHRDDGALIPGAQARIDRSMDVAIQKEAQGLQKGLAVLATVGSTAPFIGLFGTVWGIMHAFIGIAEAQNTSLVVVAPGIAEALLATALGLLAAIPAVIFYNKLSSDADGIVGGYESFADEFSTILSRQLDS</sequence>
<feature type="transmembrane region" description="Helical" evidence="10">
    <location>
        <begin position="25"/>
        <end position="46"/>
    </location>
</feature>
<feature type="domain" description="MotA/TolQ/ExbB proton channel" evidence="11">
    <location>
        <begin position="112"/>
        <end position="213"/>
    </location>
</feature>
<keyword evidence="3 10" id="KW-1003">Cell membrane</keyword>
<dbReference type="PANTHER" id="PTHR30625:SF3">
    <property type="entry name" value="TOL-PAL SYSTEM PROTEIN TOLQ"/>
    <property type="match status" value="1"/>
</dbReference>
<dbReference type="GO" id="GO:0043213">
    <property type="term" value="P:bacteriocin transport"/>
    <property type="evidence" value="ECO:0007669"/>
    <property type="project" value="InterPro"/>
</dbReference>
<reference evidence="12 13" key="1">
    <citation type="submission" date="2018-04" db="EMBL/GenBank/DDBJ databases">
        <title>Genomic Encyclopedia of Archaeal and Bacterial Type Strains, Phase II (KMG-II): from individual species to whole genera.</title>
        <authorList>
            <person name="Goeker M."/>
        </authorList>
    </citation>
    <scope>NUCLEOTIDE SEQUENCE [LARGE SCALE GENOMIC DNA]</scope>
    <source>
        <strain evidence="12 13">DSM 29329</strain>
    </source>
</reference>
<evidence type="ECO:0000256" key="9">
    <source>
        <dbReference type="ARBA" id="ARBA00023306"/>
    </source>
</evidence>
<evidence type="ECO:0000256" key="6">
    <source>
        <dbReference type="ARBA" id="ARBA00022692"/>
    </source>
</evidence>
<dbReference type="Proteomes" id="UP000244069">
    <property type="component" value="Unassembled WGS sequence"/>
</dbReference>
<gene>
    <name evidence="10" type="primary">tolQ</name>
    <name evidence="12" type="ORF">C8N44_101140</name>
</gene>
<name>A0A2T6B9U7_9RHOB</name>
<keyword evidence="9 10" id="KW-0131">Cell cycle</keyword>
<feature type="transmembrane region" description="Helical" evidence="10">
    <location>
        <begin position="182"/>
        <end position="200"/>
    </location>
</feature>
<proteinExistence type="inferred from homology"/>
<comment type="subcellular location">
    <subcellularLocation>
        <location evidence="10">Cell inner membrane</location>
        <topology evidence="10">Multi-pass membrane protein</topology>
    </subcellularLocation>
    <subcellularLocation>
        <location evidence="1">Cell membrane</location>
        <topology evidence="1">Multi-pass membrane protein</topology>
    </subcellularLocation>
</comment>